<dbReference type="EMBL" id="JADGJD010001387">
    <property type="protein sequence ID" value="KAJ3042911.1"/>
    <property type="molecule type" value="Genomic_DNA"/>
</dbReference>
<dbReference type="AlphaFoldDB" id="A0AAD5S3Y6"/>
<dbReference type="PRINTS" id="PR00109">
    <property type="entry name" value="TYRKINASE"/>
</dbReference>
<accession>A0AAD5S3Y6</accession>
<gene>
    <name evidence="2" type="ORF">HK097_001868</name>
</gene>
<dbReference type="InterPro" id="IPR008271">
    <property type="entry name" value="Ser/Thr_kinase_AS"/>
</dbReference>
<feature type="non-terminal residue" evidence="2">
    <location>
        <position position="478"/>
    </location>
</feature>
<evidence type="ECO:0000259" key="1">
    <source>
        <dbReference type="PROSITE" id="PS50011"/>
    </source>
</evidence>
<proteinExistence type="predicted"/>
<evidence type="ECO:0000313" key="3">
    <source>
        <dbReference type="Proteomes" id="UP001212841"/>
    </source>
</evidence>
<dbReference type="Gene3D" id="3.30.200.20">
    <property type="entry name" value="Phosphorylase Kinase, domain 1"/>
    <property type="match status" value="1"/>
</dbReference>
<dbReference type="Pfam" id="PF07714">
    <property type="entry name" value="PK_Tyr_Ser-Thr"/>
    <property type="match status" value="1"/>
</dbReference>
<dbReference type="InterPro" id="IPR000719">
    <property type="entry name" value="Prot_kinase_dom"/>
</dbReference>
<protein>
    <recommendedName>
        <fullName evidence="1">Protein kinase domain-containing protein</fullName>
    </recommendedName>
</protein>
<sequence length="478" mass="53198">METLQNQASRLQELQSLVPLIQHKQNGCRRLYTRSREVYDQLKGFIMPTRSGDSLSMGSGSGSGGGALSYEVVLLVQDYVSNLDKVTAYLKKMQNISFMKRIVAAILLDTDLDLLLDELATLQNRIPHTPNPDDAARRLLEDAQDRAADQQQTEGFFKTLLRDQSQAIKALELNQGQYTEAAEALQKTLNTVQEGTAQKQFLEVATAQLQRVSGAVLSDISDVTVTSWEVDIGEPIASGAFGEVCVGVWLNHTKVAVKRLLTPCETEKVKKAFMKEVKFAPPVRPTSPRSMCERTKAIYDLSVYAERNFEQNPQEGTRLLYEASQGMNYLHTHQVIHGDFKGVNVLINESGHAQISDFGFATVRAYVTQRSSGKATDDGTGTLRWMSPELLDGAPLSTASDVYAFAITWWEVLTQGELPYVNVSSNMILMELIKKGKRPSRPDQCTSDEIWAFIERCWNQDSGVRPSFAVVAGFLKKE</sequence>
<dbReference type="Gene3D" id="1.10.510.10">
    <property type="entry name" value="Transferase(Phosphotransferase) domain 1"/>
    <property type="match status" value="1"/>
</dbReference>
<dbReference type="SUPFAM" id="SSF56112">
    <property type="entry name" value="Protein kinase-like (PK-like)"/>
    <property type="match status" value="1"/>
</dbReference>
<dbReference type="PROSITE" id="PS00108">
    <property type="entry name" value="PROTEIN_KINASE_ST"/>
    <property type="match status" value="1"/>
</dbReference>
<dbReference type="InterPro" id="IPR011009">
    <property type="entry name" value="Kinase-like_dom_sf"/>
</dbReference>
<comment type="caution">
    <text evidence="2">The sequence shown here is derived from an EMBL/GenBank/DDBJ whole genome shotgun (WGS) entry which is preliminary data.</text>
</comment>
<organism evidence="2 3">
    <name type="scientific">Rhizophlyctis rosea</name>
    <dbReference type="NCBI Taxonomy" id="64517"/>
    <lineage>
        <taxon>Eukaryota</taxon>
        <taxon>Fungi</taxon>
        <taxon>Fungi incertae sedis</taxon>
        <taxon>Chytridiomycota</taxon>
        <taxon>Chytridiomycota incertae sedis</taxon>
        <taxon>Chytridiomycetes</taxon>
        <taxon>Rhizophlyctidales</taxon>
        <taxon>Rhizophlyctidaceae</taxon>
        <taxon>Rhizophlyctis</taxon>
    </lineage>
</organism>
<dbReference type="InterPro" id="IPR051681">
    <property type="entry name" value="Ser/Thr_Kinases-Pseudokinases"/>
</dbReference>
<dbReference type="InterPro" id="IPR001245">
    <property type="entry name" value="Ser-Thr/Tyr_kinase_cat_dom"/>
</dbReference>
<name>A0AAD5S3Y6_9FUNG</name>
<dbReference type="GO" id="GO:0004674">
    <property type="term" value="F:protein serine/threonine kinase activity"/>
    <property type="evidence" value="ECO:0007669"/>
    <property type="project" value="TreeGrafter"/>
</dbReference>
<evidence type="ECO:0000313" key="2">
    <source>
        <dbReference type="EMBL" id="KAJ3042911.1"/>
    </source>
</evidence>
<dbReference type="PROSITE" id="PS50011">
    <property type="entry name" value="PROTEIN_KINASE_DOM"/>
    <property type="match status" value="1"/>
</dbReference>
<dbReference type="Proteomes" id="UP001212841">
    <property type="component" value="Unassembled WGS sequence"/>
</dbReference>
<keyword evidence="3" id="KW-1185">Reference proteome</keyword>
<reference evidence="2" key="1">
    <citation type="submission" date="2020-05" db="EMBL/GenBank/DDBJ databases">
        <title>Phylogenomic resolution of chytrid fungi.</title>
        <authorList>
            <person name="Stajich J.E."/>
            <person name="Amses K."/>
            <person name="Simmons R."/>
            <person name="Seto K."/>
            <person name="Myers J."/>
            <person name="Bonds A."/>
            <person name="Quandt C.A."/>
            <person name="Barry K."/>
            <person name="Liu P."/>
            <person name="Grigoriev I."/>
            <person name="Longcore J.E."/>
            <person name="James T.Y."/>
        </authorList>
    </citation>
    <scope>NUCLEOTIDE SEQUENCE</scope>
    <source>
        <strain evidence="2">JEL0318</strain>
    </source>
</reference>
<feature type="domain" description="Protein kinase" evidence="1">
    <location>
        <begin position="230"/>
        <end position="475"/>
    </location>
</feature>
<dbReference type="GO" id="GO:0005524">
    <property type="term" value="F:ATP binding"/>
    <property type="evidence" value="ECO:0007669"/>
    <property type="project" value="InterPro"/>
</dbReference>
<dbReference type="PANTHER" id="PTHR44329">
    <property type="entry name" value="SERINE/THREONINE-PROTEIN KINASE TNNI3K-RELATED"/>
    <property type="match status" value="1"/>
</dbReference>